<evidence type="ECO:0000313" key="3">
    <source>
        <dbReference type="Proteomes" id="UP000033980"/>
    </source>
</evidence>
<dbReference type="AlphaFoldDB" id="A0A0G1F9G9"/>
<organism evidence="2 3">
    <name type="scientific">Candidatus Collierbacteria bacterium GW2011_GWC2_43_12</name>
    <dbReference type="NCBI Taxonomy" id="1618390"/>
    <lineage>
        <taxon>Bacteria</taxon>
        <taxon>Candidatus Collieribacteriota</taxon>
    </lineage>
</organism>
<accession>A0A0G1F9G9</accession>
<comment type="caution">
    <text evidence="2">The sequence shown here is derived from an EMBL/GenBank/DDBJ whole genome shotgun (WGS) entry which is preliminary data.</text>
</comment>
<feature type="domain" description="Methyltransferase" evidence="1">
    <location>
        <begin position="51"/>
        <end position="148"/>
    </location>
</feature>
<proteinExistence type="predicted"/>
<dbReference type="InterPro" id="IPR041698">
    <property type="entry name" value="Methyltransf_25"/>
</dbReference>
<dbReference type="CDD" id="cd02440">
    <property type="entry name" value="AdoMet_MTases"/>
    <property type="match status" value="1"/>
</dbReference>
<dbReference type="SUPFAM" id="SSF53335">
    <property type="entry name" value="S-adenosyl-L-methionine-dependent methyltransferases"/>
    <property type="match status" value="1"/>
</dbReference>
<dbReference type="Proteomes" id="UP000033980">
    <property type="component" value="Unassembled WGS sequence"/>
</dbReference>
<dbReference type="Pfam" id="PF13649">
    <property type="entry name" value="Methyltransf_25"/>
    <property type="match status" value="1"/>
</dbReference>
<evidence type="ECO:0000313" key="2">
    <source>
        <dbReference type="EMBL" id="KKS91756.1"/>
    </source>
</evidence>
<protein>
    <recommendedName>
        <fullName evidence="1">Methyltransferase domain-containing protein</fullName>
    </recommendedName>
</protein>
<evidence type="ECO:0000259" key="1">
    <source>
        <dbReference type="Pfam" id="PF13649"/>
    </source>
</evidence>
<sequence length="273" mass="31156">MRNKELELTKGIYSRDVLKEWDRLMKDPVHKLEFDTTMRFLKKHLPKKGLILDAGGGPGRYTIELAKLGYDVVLFDLVRANLELAEEQIKKAKVGKHIKGIIEGTITDLTQFKNNSFDAVVCLGSPLSHVHPAKEREEAIAELVRVGKKSAPIFVSVTGKFGPLANLPVNYVNEIEEKKHFMDYALRGDDRMWRGGYMHKFELNELKELFRNKVKFIESIGLEGLASVHPEAINEMAKNKKAWKNWMEVHYALCTHSVVVDISMHMMIVGNKK</sequence>
<dbReference type="EMBL" id="LCFK01000061">
    <property type="protein sequence ID" value="KKS91756.1"/>
    <property type="molecule type" value="Genomic_DNA"/>
</dbReference>
<dbReference type="InterPro" id="IPR029063">
    <property type="entry name" value="SAM-dependent_MTases_sf"/>
</dbReference>
<name>A0A0G1F9G9_9BACT</name>
<gene>
    <name evidence="2" type="ORF">UV68_C0061G0006</name>
</gene>
<reference evidence="2 3" key="1">
    <citation type="journal article" date="2015" name="Nature">
        <title>rRNA introns, odd ribosomes, and small enigmatic genomes across a large radiation of phyla.</title>
        <authorList>
            <person name="Brown C.T."/>
            <person name="Hug L.A."/>
            <person name="Thomas B.C."/>
            <person name="Sharon I."/>
            <person name="Castelle C.J."/>
            <person name="Singh A."/>
            <person name="Wilkins M.J."/>
            <person name="Williams K.H."/>
            <person name="Banfield J.F."/>
        </authorList>
    </citation>
    <scope>NUCLEOTIDE SEQUENCE [LARGE SCALE GENOMIC DNA]</scope>
</reference>
<dbReference type="Gene3D" id="3.40.50.150">
    <property type="entry name" value="Vaccinia Virus protein VP39"/>
    <property type="match status" value="1"/>
</dbReference>